<proteinExistence type="predicted"/>
<sequence length="1131" mass="119176">MRQEGASSTAGQIAPEAWRAMSEAAERAGLPLDQWLKAQLLSSTGPREAADGDIGDLQRRVQELAGRIENLVAVRPDAGAAIAEQAPPIAAPLAPHTLPSHLRPAPSQPGDAFAADTLDPHSADGRLDAAIRQINERIEAMNLPRSRPAPAAAGRRIEEFDSRLDERVRASEAESRRGYRPSPMTNAEDIEAAVAEIAARQSELEAARPERRPYERPAERAPFEPARAPQGARLPGSRPERAQPERGRSDAARPEPTPSERGYRERSVVPPAPAARPALNGDALEALQRELADMREGLSVLAPRRSVDELQRTVSRLAERVERAGAGDEELRGTLLALRDMIGGLKLPEHPSILMGRIDTLARKIDIVSAKTVDGSAIARLQAQASEIRDLLGRAISNDAVRLLAEQVALLAAKVSQMAGADEAMIRSAVGGLERRMDALSERIGTPPSALSIEDIQRRLESIQQGLAAARREAPEAVAASMAAGLSDIAARIERIERPVPAPDHGPRFDALSRQITDIAAKLDSATPAARIADQLTGQLSTIERAVNDLFIQMEETRATVLANAGHRGHPGGGGKTNGASLLKREIAAIEAARAAGTSPAVAGTAFAAPPAQPASAAPLAPTAKVAPSPAPEHAAAPIAAEGAPAAATAARPTAAPAPSSASEPVFTPAPASIPKPFEPQLMRAALEELSRSPDMAVAFRKTASAPASAPQQEWVQEQPRDTVPDEPAEQAHPLPDTVADVYGLGDGGQDEADTPVPVIPPAGNDDTAPRGGAAPARTQFIAQARRAAQPATVVIPAMHSRIGERHTRKPTPWLARIRAMLLIGLCGSALAYGSWHLLGTLREGQLRASAPGTGLPATARGAGPSLEDITGSVGKSPVRPDMPERSAPPPADTPPTEKPGPSSFNLPSNLPDSIGGAALRSAALAGNPAAAFEVGRRYLEGIEVAASAVRAVDWFQLAADQGSIPAAYRLGSIYEKGTEGVMRDVARARQLYERAANAGNVRAMHNLGVLLAAGVDGQPDYREAVRWFSRAAEYGLRDSQYNLAVLYARGFGVTADLGEAWRWFSLAAARGDTEAAAKRDDVAARMDAHALAVARASVENWTPRMVDAKANGGNVQDWEQPGTPRKTASR</sequence>
<dbReference type="Pfam" id="PF08238">
    <property type="entry name" value="Sel1"/>
    <property type="match status" value="4"/>
</dbReference>
<accession>A0A6P1YP31</accession>
<dbReference type="InterPro" id="IPR006597">
    <property type="entry name" value="Sel1-like"/>
</dbReference>
<dbReference type="SMART" id="SM00671">
    <property type="entry name" value="SEL1"/>
    <property type="match status" value="4"/>
</dbReference>
<dbReference type="InterPro" id="IPR011990">
    <property type="entry name" value="TPR-like_helical_dom_sf"/>
</dbReference>
<dbReference type="InterPro" id="IPR051726">
    <property type="entry name" value="Chitin_Synth_Reg"/>
</dbReference>
<keyword evidence="4" id="KW-1185">Reference proteome</keyword>
<keyword evidence="1" id="KW-0677">Repeat</keyword>
<dbReference type="Gene3D" id="1.25.40.10">
    <property type="entry name" value="Tetratricopeptide repeat domain"/>
    <property type="match status" value="1"/>
</dbReference>
<feature type="region of interest" description="Disordered" evidence="2">
    <location>
        <begin position="165"/>
        <end position="187"/>
    </location>
</feature>
<evidence type="ECO:0000313" key="4">
    <source>
        <dbReference type="Proteomes" id="UP000464751"/>
    </source>
</evidence>
<organism evidence="3 4">
    <name type="scientific">Ancylobacter pratisalsi</name>
    <dbReference type="NCBI Taxonomy" id="1745854"/>
    <lineage>
        <taxon>Bacteria</taxon>
        <taxon>Pseudomonadati</taxon>
        <taxon>Pseudomonadota</taxon>
        <taxon>Alphaproteobacteria</taxon>
        <taxon>Hyphomicrobiales</taxon>
        <taxon>Xanthobacteraceae</taxon>
        <taxon>Ancylobacter</taxon>
    </lineage>
</organism>
<dbReference type="PANTHER" id="PTHR46430">
    <property type="entry name" value="PROTEIN SKT5-RELATED"/>
    <property type="match status" value="1"/>
</dbReference>
<feature type="region of interest" description="Disordered" evidence="2">
    <location>
        <begin position="1109"/>
        <end position="1131"/>
    </location>
</feature>
<feature type="compositionally biased region" description="Low complexity" evidence="2">
    <location>
        <begin position="611"/>
        <end position="665"/>
    </location>
</feature>
<feature type="region of interest" description="Disordered" evidence="2">
    <location>
        <begin position="853"/>
        <end position="910"/>
    </location>
</feature>
<feature type="region of interest" description="Disordered" evidence="2">
    <location>
        <begin position="611"/>
        <end position="675"/>
    </location>
</feature>
<feature type="region of interest" description="Disordered" evidence="2">
    <location>
        <begin position="202"/>
        <end position="277"/>
    </location>
</feature>
<dbReference type="KEGG" id="apra:G3A50_12660"/>
<dbReference type="Proteomes" id="UP000464751">
    <property type="component" value="Chromosome"/>
</dbReference>
<evidence type="ECO:0000256" key="2">
    <source>
        <dbReference type="SAM" id="MobiDB-lite"/>
    </source>
</evidence>
<name>A0A6P1YP31_9HYPH</name>
<gene>
    <name evidence="3" type="ORF">G3A50_12660</name>
</gene>
<evidence type="ECO:0000313" key="3">
    <source>
        <dbReference type="EMBL" id="QIB34466.1"/>
    </source>
</evidence>
<reference evidence="3 4" key="1">
    <citation type="submission" date="2020-02" db="EMBL/GenBank/DDBJ databases">
        <authorList>
            <person name="Li G."/>
        </authorList>
    </citation>
    <scope>NUCLEOTIDE SEQUENCE [LARGE SCALE GENOMIC DNA]</scope>
    <source>
        <strain evidence="3 4">DSM 102029</strain>
    </source>
</reference>
<feature type="region of interest" description="Disordered" evidence="2">
    <location>
        <begin position="702"/>
        <end position="774"/>
    </location>
</feature>
<dbReference type="SUPFAM" id="SSF81901">
    <property type="entry name" value="HCP-like"/>
    <property type="match status" value="1"/>
</dbReference>
<dbReference type="AlphaFoldDB" id="A0A6P1YP31"/>
<feature type="compositionally biased region" description="Basic and acidic residues" evidence="2">
    <location>
        <begin position="165"/>
        <end position="177"/>
    </location>
</feature>
<evidence type="ECO:0008006" key="5">
    <source>
        <dbReference type="Google" id="ProtNLM"/>
    </source>
</evidence>
<feature type="compositionally biased region" description="Pro residues" evidence="2">
    <location>
        <begin position="887"/>
        <end position="899"/>
    </location>
</feature>
<dbReference type="EMBL" id="CP048630">
    <property type="protein sequence ID" value="QIB34466.1"/>
    <property type="molecule type" value="Genomic_DNA"/>
</dbReference>
<evidence type="ECO:0000256" key="1">
    <source>
        <dbReference type="ARBA" id="ARBA00022737"/>
    </source>
</evidence>
<feature type="compositionally biased region" description="Basic and acidic residues" evidence="2">
    <location>
        <begin position="238"/>
        <end position="253"/>
    </location>
</feature>
<feature type="compositionally biased region" description="Basic and acidic residues" evidence="2">
    <location>
        <begin position="202"/>
        <end position="222"/>
    </location>
</feature>
<dbReference type="RefSeq" id="WP_163075609.1">
    <property type="nucleotide sequence ID" value="NZ_CP048630.1"/>
</dbReference>
<protein>
    <recommendedName>
        <fullName evidence="5">Sel1 repeat family protein</fullName>
    </recommendedName>
</protein>